<evidence type="ECO:0000256" key="2">
    <source>
        <dbReference type="ARBA" id="ARBA00022827"/>
    </source>
</evidence>
<dbReference type="PANTHER" id="PTHR43004:SF6">
    <property type="entry name" value="FAD_NAD(P)-BINDING OXIDOREDUCTASE FAMILY PROTEIN"/>
    <property type="match status" value="1"/>
</dbReference>
<keyword evidence="1" id="KW-0285">Flavoprotein</keyword>
<dbReference type="EMBL" id="LT160034">
    <property type="protein sequence ID" value="CXJ16650.1"/>
    <property type="molecule type" value="Genomic_DNA"/>
</dbReference>
<name>A0A0Z0AND4_PLABE</name>
<dbReference type="Gene3D" id="3.30.9.10">
    <property type="entry name" value="D-Amino Acid Oxidase, subunit A, domain 2"/>
    <property type="match status" value="2"/>
</dbReference>
<protein>
    <submittedName>
        <fullName evidence="4">FAD-dependent monooxygenase, putative</fullName>
        <ecNumber evidence="4">1.14.13.8</ecNumber>
    </submittedName>
</protein>
<organism evidence="4 5">
    <name type="scientific">Plasmodium berghei</name>
    <dbReference type="NCBI Taxonomy" id="5821"/>
    <lineage>
        <taxon>Eukaryota</taxon>
        <taxon>Sar</taxon>
        <taxon>Alveolata</taxon>
        <taxon>Apicomplexa</taxon>
        <taxon>Aconoidasida</taxon>
        <taxon>Haemosporida</taxon>
        <taxon>Plasmodiidae</taxon>
        <taxon>Plasmodium</taxon>
        <taxon>Plasmodium (Vinckeia)</taxon>
    </lineage>
</organism>
<evidence type="ECO:0000313" key="4">
    <source>
        <dbReference type="EMBL" id="CXJ16650.1"/>
    </source>
</evidence>
<dbReference type="InterPro" id="IPR050641">
    <property type="entry name" value="RIFMO-like"/>
</dbReference>
<dbReference type="GO" id="GO:0005739">
    <property type="term" value="C:mitochondrion"/>
    <property type="evidence" value="ECO:0007669"/>
    <property type="project" value="TreeGrafter"/>
</dbReference>
<feature type="domain" description="FAD-binding" evidence="3">
    <location>
        <begin position="246"/>
        <end position="431"/>
    </location>
</feature>
<dbReference type="GO" id="GO:0006744">
    <property type="term" value="P:ubiquinone biosynthetic process"/>
    <property type="evidence" value="ECO:0007669"/>
    <property type="project" value="TreeGrafter"/>
</dbReference>
<dbReference type="PANTHER" id="PTHR43004">
    <property type="entry name" value="TRK SYSTEM POTASSIUM UPTAKE PROTEIN"/>
    <property type="match status" value="1"/>
</dbReference>
<keyword evidence="4" id="KW-0503">Monooxygenase</keyword>
<evidence type="ECO:0000313" key="5">
    <source>
        <dbReference type="Proteomes" id="UP000069549"/>
    </source>
</evidence>
<keyword evidence="4" id="KW-0560">Oxidoreductase</keyword>
<proteinExistence type="predicted"/>
<dbReference type="InterPro" id="IPR002938">
    <property type="entry name" value="FAD-bd"/>
</dbReference>
<reference evidence="4 5" key="1">
    <citation type="submission" date="2016-02" db="EMBL/GenBank/DDBJ databases">
        <authorList>
            <consortium name="Pathogen Informatics"/>
        </authorList>
    </citation>
    <scope>NUCLEOTIDE SEQUENCE [LARGE SCALE GENOMIC DNA]</scope>
    <source>
        <strain evidence="4 5">K173</strain>
    </source>
</reference>
<dbReference type="SUPFAM" id="SSF51905">
    <property type="entry name" value="FAD/NAD(P)-binding domain"/>
    <property type="match status" value="1"/>
</dbReference>
<sequence>MKVRRTYALVIGGGPTGITTSLYFQKYGIPHILVEKDKYIDKIPKAHYYNNQTMEVWRGISHLDKCIENETEDLKLWRTFQYGLSIKKDKKICSYDNFFNKYIYSKGSKNGYVDKYYEDISPSKVAHLSQYKLLGILYTYYMNNIKCDSNKKRDFLKKIKLKLSTYKLFKNMFSISDLCNWPKDENFYRDFWGYDPSEVLIGYKFVNFMNINELNEIKEGSEQIETKQIHDDNCENNKTNKQNFIMTCVKNLYNNEEEIIFSNYVFVSEGGKSEIKMKLNINDENKKDYMKFVNIHFSSIYLSKLVRYNPSMLYFIFNKYIGVLVCHNYKHGDFVLHVPYIIQKELEIYNNKTKCLDIINKLVGFQLNDVHIYNIYKWTMHSSIASTFVDKKSKRIILLGDSAHKLPPSGGFGLNLGIGDALNITWKIIRIFKFEKNLFFENIKNLNISQVDKSCYKTYLKNEINKNNNFYNLLYKYKKDKIYNYIDSYNIERKLVAYYTIFHAVKNYEKGNNISSILGYNHSLVANIIEKISNKFIQNSFLFYSLINNVKVILHFINTLPYVFEYKQIKSENYSKKRGNILNLLYPGIDSCYSYINTMNSLDEKIVVNYNDDKIIQQNGIYENFNKSDDHIKNDVFGKVKKKKNPNIHREEINKCNSQSNDKIDNSNNNVSINNNICKENHENSIEKDNILNFLKKTNDKISTEYNKSSNNENDDNPFLNSQIFEEKKDNVPILKVCENIYEYKISNVNGGKIPHFNIYTFVGNHIYKISTIDLPVFNNPFLSFLVIVFDNTFLNNLIDDLLYHKIDKDKFSFCFWGSDVVVYQNQENQQIEFVEEYNFKKINNNIYNSIININTNLFSRNNNEHILENISKVKYKEISPKGYNVNYVFSAKIIQEMFLNVLQLKSKNSYVIVRPDKHIISASNNNLLDKLIQINKLYI</sequence>
<dbReference type="GO" id="GO:0071949">
    <property type="term" value="F:FAD binding"/>
    <property type="evidence" value="ECO:0007669"/>
    <property type="project" value="InterPro"/>
</dbReference>
<evidence type="ECO:0000259" key="3">
    <source>
        <dbReference type="Pfam" id="PF01494"/>
    </source>
</evidence>
<dbReference type="EC" id="1.14.13.8" evidence="4"/>
<keyword evidence="2" id="KW-0274">FAD</keyword>
<dbReference type="GO" id="GO:0016709">
    <property type="term" value="F:oxidoreductase activity, acting on paired donors, with incorporation or reduction of molecular oxygen, NAD(P)H as one donor, and incorporation of one atom of oxygen"/>
    <property type="evidence" value="ECO:0007669"/>
    <property type="project" value="UniProtKB-ARBA"/>
</dbReference>
<dbReference type="Gene3D" id="3.50.50.60">
    <property type="entry name" value="FAD/NAD(P)-binding domain"/>
    <property type="match status" value="2"/>
</dbReference>
<evidence type="ECO:0000256" key="1">
    <source>
        <dbReference type="ARBA" id="ARBA00022630"/>
    </source>
</evidence>
<feature type="domain" description="FAD-binding" evidence="3">
    <location>
        <begin position="6"/>
        <end position="138"/>
    </location>
</feature>
<dbReference type="Proteomes" id="UP000069549">
    <property type="component" value="Chromosome 14"/>
</dbReference>
<dbReference type="Pfam" id="PF01494">
    <property type="entry name" value="FAD_binding_3"/>
    <property type="match status" value="2"/>
</dbReference>
<dbReference type="AlphaFoldDB" id="A0A0Z0AND4"/>
<gene>
    <name evidence="4" type="ORF">PBK173_000449700</name>
</gene>
<dbReference type="VEuPathDB" id="PlasmoDB:PBANKA_1422300"/>
<dbReference type="PRINTS" id="PR00420">
    <property type="entry name" value="RNGMNOXGNASE"/>
</dbReference>
<dbReference type="InterPro" id="IPR036188">
    <property type="entry name" value="FAD/NAD-bd_sf"/>
</dbReference>
<accession>A0A0Z0AND4</accession>